<accession>A0ABR1YPW3</accession>
<evidence type="ECO:0008006" key="4">
    <source>
        <dbReference type="Google" id="ProtNLM"/>
    </source>
</evidence>
<proteinExistence type="predicted"/>
<evidence type="ECO:0000256" key="1">
    <source>
        <dbReference type="SAM" id="MobiDB-lite"/>
    </source>
</evidence>
<comment type="caution">
    <text evidence="2">The sequence shown here is derived from an EMBL/GenBank/DDBJ whole genome shotgun (WGS) entry which is preliminary data.</text>
</comment>
<evidence type="ECO:0000313" key="3">
    <source>
        <dbReference type="Proteomes" id="UP001492380"/>
    </source>
</evidence>
<feature type="region of interest" description="Disordered" evidence="1">
    <location>
        <begin position="256"/>
        <end position="302"/>
    </location>
</feature>
<dbReference type="EMBL" id="JBBWRZ010000005">
    <property type="protein sequence ID" value="KAK8235490.1"/>
    <property type="molecule type" value="Genomic_DNA"/>
</dbReference>
<organism evidence="2 3">
    <name type="scientific">Phyllosticta capitalensis</name>
    <dbReference type="NCBI Taxonomy" id="121624"/>
    <lineage>
        <taxon>Eukaryota</taxon>
        <taxon>Fungi</taxon>
        <taxon>Dikarya</taxon>
        <taxon>Ascomycota</taxon>
        <taxon>Pezizomycotina</taxon>
        <taxon>Dothideomycetes</taxon>
        <taxon>Dothideomycetes incertae sedis</taxon>
        <taxon>Botryosphaeriales</taxon>
        <taxon>Phyllostictaceae</taxon>
        <taxon>Phyllosticta</taxon>
    </lineage>
</organism>
<reference evidence="2 3" key="1">
    <citation type="submission" date="2024-04" db="EMBL/GenBank/DDBJ databases">
        <title>Phyllosticta paracitricarpa is synonymous to the EU quarantine fungus P. citricarpa based on phylogenomic analyses.</title>
        <authorList>
            <consortium name="Lawrence Berkeley National Laboratory"/>
            <person name="Van Ingen-Buijs V.A."/>
            <person name="Van Westerhoven A.C."/>
            <person name="Haridas S."/>
            <person name="Skiadas P."/>
            <person name="Martin F."/>
            <person name="Groenewald J.Z."/>
            <person name="Crous P.W."/>
            <person name="Seidl M.F."/>
        </authorList>
    </citation>
    <scope>NUCLEOTIDE SEQUENCE [LARGE SCALE GENOMIC DNA]</scope>
    <source>
        <strain evidence="2 3">CBS 123374</strain>
    </source>
</reference>
<feature type="region of interest" description="Disordered" evidence="1">
    <location>
        <begin position="199"/>
        <end position="222"/>
    </location>
</feature>
<protein>
    <recommendedName>
        <fullName evidence="4">Zn(2)-C6 fungal-type domain-containing protein</fullName>
    </recommendedName>
</protein>
<feature type="compositionally biased region" description="Low complexity" evidence="1">
    <location>
        <begin position="205"/>
        <end position="222"/>
    </location>
</feature>
<keyword evidence="3" id="KW-1185">Reference proteome</keyword>
<name>A0ABR1YPW3_9PEZI</name>
<feature type="compositionally biased region" description="Polar residues" evidence="1">
    <location>
        <begin position="284"/>
        <end position="302"/>
    </location>
</feature>
<evidence type="ECO:0000313" key="2">
    <source>
        <dbReference type="EMBL" id="KAK8235490.1"/>
    </source>
</evidence>
<feature type="region of interest" description="Disordered" evidence="1">
    <location>
        <begin position="362"/>
        <end position="429"/>
    </location>
</feature>
<dbReference type="Proteomes" id="UP001492380">
    <property type="component" value="Unassembled WGS sequence"/>
</dbReference>
<feature type="compositionally biased region" description="Low complexity" evidence="1">
    <location>
        <begin position="375"/>
        <end position="386"/>
    </location>
</feature>
<gene>
    <name evidence="2" type="ORF">HDK90DRAFT_247557</name>
</gene>
<sequence length="675" mass="74111">MQCSPSSLHNQSYPISPNARRTGFAIQQLQLHEGSWVHSRFYFYSDNQRWGLITDGSRPMCSGLSCSGTCLYVETPGRPDDKFHSSETVKYKLVILRCLACEATNSVCDGQIPCDACFRNAVDCFPYSELVDDNFVWSRWTAMPHARIHTEVRFPAIGADQDVQLHSGCQGAMVDPGSSAFAGNQSSLDYQAQSAISDPSEFFQSTPSSGSAGTGASFSASDSRSANVFSTSNFAQRSPMDLQALRVAQKRARREQTIAIGSAGRNKRARANTANGLEPKWSNRPISQPRGSSRQNHQWTGQSFAQPQHQLQMPTPEPDLYSPYSSLDLDQELLGFEDIRQDSVPTYGDEFDLVGGGMGLPGQADLGLSPPTETCLSSRSLSPCPLENLPNRDPPSKPNSRRRSKPQSAPTNAATAACPGTRTGGGRYDGATYDAPPPSVSLPLRNCNLTAIEVLTYLPKHAWSHPDICMRLVDNDWGDSTMADYITITRGRRQLKNSIGKSITGIGKAKYPYFRELRSEELAQLGPEYGTASMPGEGFATNAFAAGTPRPNPKTTSEWRVKLHRKISRPPQHSLATDGFAPGKTSIFMWELATGVLPDKHPQGFDALDLTRCVRLAVEMRGVRDWLFPDDWDEVLTMAGGPALVTREHLDAPALARWKTVRDGLSHKQLCKEKE</sequence>